<dbReference type="PANTHER" id="PTHR11615">
    <property type="entry name" value="NITRATE, FORMATE, IRON DEHYDROGENASE"/>
    <property type="match status" value="1"/>
</dbReference>
<dbReference type="SUPFAM" id="SSF53920">
    <property type="entry name" value="Fe-only hydrogenase"/>
    <property type="match status" value="1"/>
</dbReference>
<dbReference type="OMA" id="PPESSHM"/>
<accession>A0A8C0DZT2</accession>
<organism evidence="3">
    <name type="scientific">Balaenoptera musculus</name>
    <name type="common">Blue whale</name>
    <dbReference type="NCBI Taxonomy" id="9771"/>
    <lineage>
        <taxon>Eukaryota</taxon>
        <taxon>Metazoa</taxon>
        <taxon>Chordata</taxon>
        <taxon>Craniata</taxon>
        <taxon>Vertebrata</taxon>
        <taxon>Euteleostomi</taxon>
        <taxon>Mammalia</taxon>
        <taxon>Eutheria</taxon>
        <taxon>Laurasiatheria</taxon>
        <taxon>Artiodactyla</taxon>
        <taxon>Whippomorpha</taxon>
        <taxon>Cetacea</taxon>
        <taxon>Mysticeti</taxon>
        <taxon>Balaenopteridae</taxon>
        <taxon>Balaenoptera</taxon>
    </lineage>
</organism>
<dbReference type="Ensembl" id="ENSBMST00010032017.1">
    <property type="protein sequence ID" value="ENSBMSP00010029083.1"/>
    <property type="gene ID" value="ENSBMSG00010021101.1"/>
</dbReference>
<dbReference type="AlphaFoldDB" id="A0A8C0DZT2"/>
<evidence type="ECO:0000256" key="1">
    <source>
        <dbReference type="ARBA" id="ARBA00006596"/>
    </source>
</evidence>
<sequence>MFWLQRVKLPPPFCTAPNVDLLFLHRNLSPDKISMSIVAPCYDKKLEALQEDVLTASRGSRGTDCVLTSGEITQMMEQSDLSVRDAALDTLFGDVKEEEVRRHDGASSDGYLAHIFRHAAKELFNEDVGEVTYRALRNRDFQEVTLEKSGEVLLRFAAAYGFRNIQNVVLKLKKGKFPYHFVEVLACAGGCLNGRGQAQTEDGCVDKALLQKMKGIYADIPVRLPETSAHVQELYQEWLDGTDSPRVQEALHTAYQGPGHPANSRDIKW</sequence>
<dbReference type="InterPro" id="IPR009016">
    <property type="entry name" value="Fe_hydrogenase"/>
</dbReference>
<protein>
    <recommendedName>
        <fullName evidence="2">Iron hydrogenase small subunit domain-containing protein</fullName>
    </recommendedName>
</protein>
<dbReference type="Pfam" id="PF02256">
    <property type="entry name" value="Fe_hyd_SSU"/>
    <property type="match status" value="1"/>
</dbReference>
<name>A0A8C0DZT2_BALMU</name>
<feature type="domain" description="Iron hydrogenase small subunit" evidence="2">
    <location>
        <begin position="203"/>
        <end position="259"/>
    </location>
</feature>
<dbReference type="GeneTree" id="ENSGT00940000153514"/>
<evidence type="ECO:0000259" key="2">
    <source>
        <dbReference type="SMART" id="SM00902"/>
    </source>
</evidence>
<dbReference type="Pfam" id="PF02906">
    <property type="entry name" value="Fe_hyd_lg_C"/>
    <property type="match status" value="1"/>
</dbReference>
<dbReference type="Gene3D" id="3.40.50.1780">
    <property type="match status" value="1"/>
</dbReference>
<dbReference type="InterPro" id="IPR004108">
    <property type="entry name" value="Fe_hydrogenase_lsu_C"/>
</dbReference>
<dbReference type="InterPro" id="IPR003149">
    <property type="entry name" value="Fe_hydrogenase_ssu"/>
</dbReference>
<proteinExistence type="inferred from homology"/>
<evidence type="ECO:0000313" key="3">
    <source>
        <dbReference type="Ensembl" id="ENSBMSP00010029083.1"/>
    </source>
</evidence>
<reference evidence="3" key="1">
    <citation type="submission" date="2023-09" db="UniProtKB">
        <authorList>
            <consortium name="Ensembl"/>
        </authorList>
    </citation>
    <scope>IDENTIFICATION</scope>
</reference>
<dbReference type="Gene3D" id="3.40.950.10">
    <property type="entry name" value="Fe-only Hydrogenase (Larger Subunit), Chain L, domain 3"/>
    <property type="match status" value="1"/>
</dbReference>
<dbReference type="SMART" id="SM00902">
    <property type="entry name" value="Fe_hyd_SSU"/>
    <property type="match status" value="1"/>
</dbReference>
<dbReference type="InterPro" id="IPR050340">
    <property type="entry name" value="Cytosolic_Fe-S_CAF"/>
</dbReference>
<comment type="similarity">
    <text evidence="1">Belongs to the NARF family.</text>
</comment>